<dbReference type="GO" id="GO:0003677">
    <property type="term" value="F:DNA binding"/>
    <property type="evidence" value="ECO:0007669"/>
    <property type="project" value="InterPro"/>
</dbReference>
<evidence type="ECO:0000313" key="3">
    <source>
        <dbReference type="EMBL" id="SES86906.1"/>
    </source>
</evidence>
<evidence type="ECO:0000313" key="4">
    <source>
        <dbReference type="Proteomes" id="UP000199345"/>
    </source>
</evidence>
<dbReference type="RefSeq" id="WP_090656865.1">
    <property type="nucleotide sequence ID" value="NZ_FOIA01000005.1"/>
</dbReference>
<dbReference type="InterPro" id="IPR005158">
    <property type="entry name" value="BTAD"/>
</dbReference>
<keyword evidence="1" id="KW-0677">Repeat</keyword>
<dbReference type="InterPro" id="IPR036388">
    <property type="entry name" value="WH-like_DNA-bd_sf"/>
</dbReference>
<dbReference type="InterPro" id="IPR016032">
    <property type="entry name" value="Sig_transdc_resp-reg_C-effctor"/>
</dbReference>
<dbReference type="PANTHER" id="PTHR35807">
    <property type="entry name" value="TRANSCRIPTIONAL REGULATOR REDD-RELATED"/>
    <property type="match status" value="1"/>
</dbReference>
<dbReference type="Gene3D" id="1.10.10.10">
    <property type="entry name" value="Winged helix-like DNA-binding domain superfamily/Winged helix DNA-binding domain"/>
    <property type="match status" value="1"/>
</dbReference>
<dbReference type="InterPro" id="IPR051677">
    <property type="entry name" value="AfsR-DnrI-RedD_regulator"/>
</dbReference>
<name>A0A1I0A176_9PROT</name>
<dbReference type="InterPro" id="IPR027417">
    <property type="entry name" value="P-loop_NTPase"/>
</dbReference>
<dbReference type="InterPro" id="IPR056884">
    <property type="entry name" value="NPHP3-like_N"/>
</dbReference>
<sequence>MIFKKRFPAKIAPPVYERVFIRKRLFDLVRHKNAVKVIWVNGAAGYGKTVFVASYLKELQVPFLWYKADNGENTIEDLFYFLTLALQKNYPNEKFKLPVFNVNFVNNLESFTRIFFRQFFSLLVRESVIVIDNCQEIENNAFLKMLKIAVDELPLGLQLICVSRNQPDPALKHLSLYHELLEISETELKFNQQESQDFLKWLNPQLSDDHINAIYAKTIGWAAGMVLMSEHYRLTGFDNGSTNKNTFDYLAAELLSNIPEDKHIFLVSTALFTRFTIDMAVQLTQYKHAKAFLNELVAGNKFVEHSDGSNPSYSYHPLLRDLLLNQSKILFGLAEWQELKRKAAEILVKQDKFIEAMSFYKELKDWQSLKGLVLKNVELLIDTGRNHTAIHWIEALPGEFFDTDAWLNYWYGVALKPTDPLSAEMHLDKSYQQFVLNRDAKGIYLSWQAAVESIIFSWHDFSKLGMWIIRFDELREKNPGRTSIDIKAQFYATAIQALSVYDPQRAWLKNLLKISEHLIHIIPIKKIKLALAVQLGTYYLFTCQLVKTKTISHFMEIALNEKRNPPLLRITSAFFLGLQKFYVADAKSALNFFYQGLDLSESSGVSLFSSHFKIHIIGCHICRADLNSAYSALQKAKETINMQQQITLAMLFSINAWLELLSGNRKYALEQNEHALKLTEITRVEPGYVCSLSLKVQILTELSQWKEAEQTLSVLGRKSKNTGNNFNLIQYYVSSAWFFLSKKDEDKAIDVIKDLLHLLRVEQILTFFGWRPEVLRSICFVAIENGIEEEFSKQLLMLHRLSVSPPLHLEKWHWPVKIFSFGSLIIEVDGMPIKQSRKSQKKILELLATLIALGGCNVDYNQLAEILWPDAEADLARKALETSLHRLRKLIGNDSVLLNAGMISLNGDNCWLDLWLIENTIDELKRLLQNEEMPQIIIKLTDRLLRLYNTTFLKHFDLYPIILKQEQLLNEFCRTLNLVADFHRHRGEHDRVCILLEKELELRPYEEAGYQKLMDHYIGQGQPGQALHIYSKCRQILFENLKIPLSDEIRSLAKQIKSADSEFDAKNQISLKSKN</sequence>
<dbReference type="InterPro" id="IPR011990">
    <property type="entry name" value="TPR-like_helical_dom_sf"/>
</dbReference>
<accession>A0A1I0A176</accession>
<dbReference type="SUPFAM" id="SSF52540">
    <property type="entry name" value="P-loop containing nucleoside triphosphate hydrolases"/>
    <property type="match status" value="1"/>
</dbReference>
<dbReference type="GO" id="GO:0006355">
    <property type="term" value="P:regulation of DNA-templated transcription"/>
    <property type="evidence" value="ECO:0007669"/>
    <property type="project" value="InterPro"/>
</dbReference>
<dbReference type="AlphaFoldDB" id="A0A1I0A176"/>
<organism evidence="3 4">
    <name type="scientific">Nitrosomonas marina</name>
    <dbReference type="NCBI Taxonomy" id="917"/>
    <lineage>
        <taxon>Bacteria</taxon>
        <taxon>Pseudomonadati</taxon>
        <taxon>Pseudomonadota</taxon>
        <taxon>Betaproteobacteria</taxon>
        <taxon>Nitrosomonadales</taxon>
        <taxon>Nitrosomonadaceae</taxon>
        <taxon>Nitrosomonas</taxon>
    </lineage>
</organism>
<dbReference type="Pfam" id="PF24883">
    <property type="entry name" value="NPHP3_N"/>
    <property type="match status" value="1"/>
</dbReference>
<dbReference type="Pfam" id="PF03704">
    <property type="entry name" value="BTAD"/>
    <property type="match status" value="1"/>
</dbReference>
<evidence type="ECO:0000259" key="2">
    <source>
        <dbReference type="SMART" id="SM01043"/>
    </source>
</evidence>
<dbReference type="Pfam" id="PF25873">
    <property type="entry name" value="WHD_MalT"/>
    <property type="match status" value="1"/>
</dbReference>
<dbReference type="InterPro" id="IPR059106">
    <property type="entry name" value="WHD_MalT"/>
</dbReference>
<dbReference type="SUPFAM" id="SSF46894">
    <property type="entry name" value="C-terminal effector domain of the bipartite response regulators"/>
    <property type="match status" value="1"/>
</dbReference>
<dbReference type="Gene3D" id="3.40.50.300">
    <property type="entry name" value="P-loop containing nucleotide triphosphate hydrolases"/>
    <property type="match status" value="1"/>
</dbReference>
<feature type="domain" description="Bacterial transcriptional activator" evidence="2">
    <location>
        <begin position="912"/>
        <end position="1057"/>
    </location>
</feature>
<dbReference type="Gene3D" id="1.25.40.10">
    <property type="entry name" value="Tetratricopeptide repeat domain"/>
    <property type="match status" value="2"/>
</dbReference>
<dbReference type="Proteomes" id="UP000199345">
    <property type="component" value="Unassembled WGS sequence"/>
</dbReference>
<dbReference type="PANTHER" id="PTHR35807:SF2">
    <property type="entry name" value="TRANSCRIPTIONAL ACTIVATOR DOMAIN"/>
    <property type="match status" value="1"/>
</dbReference>
<keyword evidence="4" id="KW-1185">Reference proteome</keyword>
<proteinExistence type="predicted"/>
<protein>
    <submittedName>
        <fullName evidence="3">Transcriptional activator domain-containing protein</fullName>
    </submittedName>
</protein>
<reference evidence="4" key="1">
    <citation type="submission" date="2016-10" db="EMBL/GenBank/DDBJ databases">
        <authorList>
            <person name="Varghese N."/>
            <person name="Submissions S."/>
        </authorList>
    </citation>
    <scope>NUCLEOTIDE SEQUENCE [LARGE SCALE GENOMIC DNA]</scope>
    <source>
        <strain evidence="4">Nm71</strain>
    </source>
</reference>
<gene>
    <name evidence="3" type="ORF">SAMN05216326_105119</name>
</gene>
<dbReference type="EMBL" id="FOIA01000005">
    <property type="protein sequence ID" value="SES86906.1"/>
    <property type="molecule type" value="Genomic_DNA"/>
</dbReference>
<dbReference type="SUPFAM" id="SSF48452">
    <property type="entry name" value="TPR-like"/>
    <property type="match status" value="2"/>
</dbReference>
<evidence type="ECO:0000256" key="1">
    <source>
        <dbReference type="ARBA" id="ARBA00022737"/>
    </source>
</evidence>
<dbReference type="SMART" id="SM01043">
    <property type="entry name" value="BTAD"/>
    <property type="match status" value="1"/>
</dbReference>
<dbReference type="OrthoDB" id="134985at2"/>